<comment type="catalytic activity">
    <reaction evidence="7">
        <text>a ubiquinone + NADH + 5 H(+)(in) = a ubiquinol + NAD(+) + 4 H(+)(out)</text>
        <dbReference type="Rhea" id="RHEA:29091"/>
        <dbReference type="Rhea" id="RHEA-COMP:9565"/>
        <dbReference type="Rhea" id="RHEA-COMP:9566"/>
        <dbReference type="ChEBI" id="CHEBI:15378"/>
        <dbReference type="ChEBI" id="CHEBI:16389"/>
        <dbReference type="ChEBI" id="CHEBI:17976"/>
        <dbReference type="ChEBI" id="CHEBI:57540"/>
        <dbReference type="ChEBI" id="CHEBI:57945"/>
        <dbReference type="EC" id="7.1.1.2"/>
    </reaction>
</comment>
<dbReference type="SUPFAM" id="SSF143243">
    <property type="entry name" value="Nqo5-like"/>
    <property type="match status" value="1"/>
</dbReference>
<dbReference type="InterPro" id="IPR001268">
    <property type="entry name" value="NADH_UbQ_OxRdtase_30kDa_su"/>
</dbReference>
<dbReference type="GO" id="GO:0008137">
    <property type="term" value="F:NADH dehydrogenase (ubiquinone) activity"/>
    <property type="evidence" value="ECO:0007669"/>
    <property type="project" value="UniProtKB-EC"/>
</dbReference>
<evidence type="ECO:0000256" key="1">
    <source>
        <dbReference type="ARBA" id="ARBA00004173"/>
    </source>
</evidence>
<dbReference type="STRING" id="41875.K8ENH0"/>
<keyword evidence="3 8" id="KW-0813">Transport</keyword>
<accession>K8ENH0</accession>
<feature type="domain" description="NADH:ubiquinone oxidoreductase 30kDa subunit" evidence="9">
    <location>
        <begin position="33"/>
        <end position="150"/>
    </location>
</feature>
<dbReference type="InterPro" id="IPR010218">
    <property type="entry name" value="NADH_DH_suC"/>
</dbReference>
<keyword evidence="4 8" id="KW-1278">Translocase</keyword>
<evidence type="ECO:0000256" key="6">
    <source>
        <dbReference type="ARBA" id="ARBA00023075"/>
    </source>
</evidence>
<proteinExistence type="inferred from homology"/>
<reference evidence="10 11" key="1">
    <citation type="submission" date="2011-10" db="EMBL/GenBank/DDBJ databases">
        <authorList>
            <person name="Genoscope - CEA"/>
        </authorList>
    </citation>
    <scope>NUCLEOTIDE SEQUENCE [LARGE SCALE GENOMIC DNA]</scope>
    <source>
        <strain evidence="10 11">RCC 1105</strain>
    </source>
</reference>
<dbReference type="NCBIfam" id="NF004733">
    <property type="entry name" value="PRK06074.1-5"/>
    <property type="match status" value="1"/>
</dbReference>
<dbReference type="HAMAP" id="MF_01357">
    <property type="entry name" value="NDH1_NuoC"/>
    <property type="match status" value="1"/>
</dbReference>
<gene>
    <name evidence="10" type="primary">nad9</name>
    <name evidence="10" type="ordered locus">BathyMg00150</name>
</gene>
<dbReference type="EMBL" id="FO082258">
    <property type="protein sequence ID" value="CCO13965.1"/>
    <property type="molecule type" value="Genomic_DNA"/>
</dbReference>
<dbReference type="PROSITE" id="PS00542">
    <property type="entry name" value="COMPLEX1_30K"/>
    <property type="match status" value="1"/>
</dbReference>
<evidence type="ECO:0000256" key="5">
    <source>
        <dbReference type="ARBA" id="ARBA00023027"/>
    </source>
</evidence>
<dbReference type="Proteomes" id="UP000198341">
    <property type="component" value="Mitochondrion MT"/>
</dbReference>
<dbReference type="GeneID" id="18158075"/>
<dbReference type="KEGG" id="bpg:BathyMg00150"/>
<evidence type="ECO:0000256" key="2">
    <source>
        <dbReference type="ARBA" id="ARBA00007569"/>
    </source>
</evidence>
<comment type="similarity">
    <text evidence="2 8">Belongs to the complex I 30 kDa subunit family.</text>
</comment>
<dbReference type="PANTHER" id="PTHR10884:SF14">
    <property type="entry name" value="NADH DEHYDROGENASE [UBIQUINONE] IRON-SULFUR PROTEIN 3, MITOCHONDRIAL"/>
    <property type="match status" value="1"/>
</dbReference>
<dbReference type="PANTHER" id="PTHR10884">
    <property type="entry name" value="NADH DEHYDROGENASE UBIQUINONE IRON-SULFUR PROTEIN 3"/>
    <property type="match status" value="1"/>
</dbReference>
<dbReference type="RefSeq" id="YP_008994808.1">
    <property type="nucleotide sequence ID" value="NC_023273.1"/>
</dbReference>
<name>K8ENH0_9CHLO</name>
<keyword evidence="6" id="KW-0830">Ubiquinone</keyword>
<dbReference type="InterPro" id="IPR020396">
    <property type="entry name" value="NADH_UbQ_OxRdtase_CS"/>
</dbReference>
<evidence type="ECO:0000313" key="10">
    <source>
        <dbReference type="EMBL" id="CCO13965.1"/>
    </source>
</evidence>
<keyword evidence="11" id="KW-1185">Reference proteome</keyword>
<evidence type="ECO:0000256" key="4">
    <source>
        <dbReference type="ARBA" id="ARBA00022967"/>
    </source>
</evidence>
<protein>
    <submittedName>
        <fullName evidence="10">NADH dehydrogenase subunit 9</fullName>
    </submittedName>
</protein>
<sequence length="188" mass="22490">MQTSFDSLVLRMVPKWVSKYTLQTNEMTFTIFPQSVFGFFYFLKNHTATQFKMLVDITAVDYPSRANRFEVVYHLLSLQYNTRLRVKVPVNENIAIDSITSIYPTANWFERETWDMFGICFLNHPDLRRLLTDYGFEGHPLRKDFPLSGYIEFRYDDSKKRVVSEPIELSQDFRFFDFSSPWELMQHK</sequence>
<dbReference type="GO" id="GO:0005739">
    <property type="term" value="C:mitochondrion"/>
    <property type="evidence" value="ECO:0007669"/>
    <property type="project" value="UniProtKB-SubCell"/>
</dbReference>
<dbReference type="FunFam" id="3.30.460.80:FF:000002">
    <property type="entry name" value="NADH dehydrogenase iron-sulfur protein 3, mitochondrial"/>
    <property type="match status" value="1"/>
</dbReference>
<dbReference type="OrthoDB" id="528621at2759"/>
<dbReference type="Pfam" id="PF00329">
    <property type="entry name" value="Complex1_30kDa"/>
    <property type="match status" value="1"/>
</dbReference>
<organism evidence="10 11">
    <name type="scientific">Bathycoccus prasinos</name>
    <dbReference type="NCBI Taxonomy" id="41875"/>
    <lineage>
        <taxon>Eukaryota</taxon>
        <taxon>Viridiplantae</taxon>
        <taxon>Chlorophyta</taxon>
        <taxon>Mamiellophyceae</taxon>
        <taxon>Mamiellales</taxon>
        <taxon>Bathycoccaceae</taxon>
        <taxon>Bathycoccus</taxon>
    </lineage>
</organism>
<dbReference type="InterPro" id="IPR037232">
    <property type="entry name" value="NADH_quin_OxRdtase_su_C/D-like"/>
</dbReference>
<dbReference type="GO" id="GO:0016651">
    <property type="term" value="F:oxidoreductase activity, acting on NAD(P)H"/>
    <property type="evidence" value="ECO:0007669"/>
    <property type="project" value="InterPro"/>
</dbReference>
<comment type="subcellular location">
    <subcellularLocation>
        <location evidence="1">Mitochondrion</location>
    </subcellularLocation>
</comment>
<evidence type="ECO:0000259" key="9">
    <source>
        <dbReference type="Pfam" id="PF00329"/>
    </source>
</evidence>
<evidence type="ECO:0000313" key="11">
    <source>
        <dbReference type="Proteomes" id="UP000198341"/>
    </source>
</evidence>
<dbReference type="AlphaFoldDB" id="K8ENH0"/>
<evidence type="ECO:0000256" key="7">
    <source>
        <dbReference type="ARBA" id="ARBA00049551"/>
    </source>
</evidence>
<evidence type="ECO:0000256" key="3">
    <source>
        <dbReference type="ARBA" id="ARBA00022448"/>
    </source>
</evidence>
<dbReference type="GO" id="GO:0016020">
    <property type="term" value="C:membrane"/>
    <property type="evidence" value="ECO:0007669"/>
    <property type="project" value="UniProtKB-ARBA"/>
</dbReference>
<keyword evidence="5 8" id="KW-0520">NAD</keyword>
<evidence type="ECO:0000256" key="8">
    <source>
        <dbReference type="RuleBase" id="RU003456"/>
    </source>
</evidence>
<dbReference type="NCBIfam" id="TIGR01961">
    <property type="entry name" value="NuoC_fam"/>
    <property type="match status" value="1"/>
</dbReference>
<dbReference type="Gene3D" id="3.30.460.80">
    <property type="entry name" value="NADH:ubiquinone oxidoreductase, 30kDa subunit"/>
    <property type="match status" value="1"/>
</dbReference>